<organism evidence="5 6">
    <name type="scientific">Legionella longbeachae serogroup 1 (strain NSW150)</name>
    <dbReference type="NCBI Taxonomy" id="661367"/>
    <lineage>
        <taxon>Bacteria</taxon>
        <taxon>Pseudomonadati</taxon>
        <taxon>Pseudomonadota</taxon>
        <taxon>Gammaproteobacteria</taxon>
        <taxon>Legionellales</taxon>
        <taxon>Legionellaceae</taxon>
        <taxon>Legionella</taxon>
    </lineage>
</organism>
<dbReference type="SMART" id="SM00267">
    <property type="entry name" value="GGDEF"/>
    <property type="match status" value="1"/>
</dbReference>
<dbReference type="OrthoDB" id="9804951at2"/>
<feature type="domain" description="Response regulatory" evidence="2">
    <location>
        <begin position="17"/>
        <end position="166"/>
    </location>
</feature>
<dbReference type="Gene3D" id="3.40.50.2300">
    <property type="match status" value="1"/>
</dbReference>
<evidence type="ECO:0000259" key="3">
    <source>
        <dbReference type="PROSITE" id="PS50883"/>
    </source>
</evidence>
<dbReference type="InterPro" id="IPR011006">
    <property type="entry name" value="CheY-like_superfamily"/>
</dbReference>
<dbReference type="InterPro" id="IPR035965">
    <property type="entry name" value="PAS-like_dom_sf"/>
</dbReference>
<evidence type="ECO:0000313" key="6">
    <source>
        <dbReference type="Proteomes" id="UP000001060"/>
    </source>
</evidence>
<dbReference type="NCBIfam" id="TIGR00229">
    <property type="entry name" value="sensory_box"/>
    <property type="match status" value="1"/>
</dbReference>
<dbReference type="InterPro" id="IPR043128">
    <property type="entry name" value="Rev_trsase/Diguanyl_cyclase"/>
</dbReference>
<protein>
    <submittedName>
        <fullName evidence="5">Regulatory protein (GGDEF and EAL domains)</fullName>
    </submittedName>
</protein>
<dbReference type="CDD" id="cd01949">
    <property type="entry name" value="GGDEF"/>
    <property type="match status" value="1"/>
</dbReference>
<dbReference type="InterPro" id="IPR001789">
    <property type="entry name" value="Sig_transdc_resp-reg_receiver"/>
</dbReference>
<evidence type="ECO:0000259" key="4">
    <source>
        <dbReference type="PROSITE" id="PS50887"/>
    </source>
</evidence>
<feature type="domain" description="EAL" evidence="3">
    <location>
        <begin position="498"/>
        <end position="751"/>
    </location>
</feature>
<evidence type="ECO:0000256" key="1">
    <source>
        <dbReference type="PROSITE-ProRule" id="PRU00169"/>
    </source>
</evidence>
<dbReference type="SMART" id="SM00091">
    <property type="entry name" value="PAS"/>
    <property type="match status" value="1"/>
</dbReference>
<keyword evidence="1" id="KW-0597">Phosphoprotein</keyword>
<dbReference type="InterPro" id="IPR035919">
    <property type="entry name" value="EAL_sf"/>
</dbReference>
<feature type="modified residue" description="4-aspartylphosphate" evidence="1">
    <location>
        <position position="97"/>
    </location>
</feature>
<dbReference type="EMBL" id="FN650140">
    <property type="protein sequence ID" value="CBJ13577.1"/>
    <property type="molecule type" value="Genomic_DNA"/>
</dbReference>
<evidence type="ECO:0000313" key="5">
    <source>
        <dbReference type="EMBL" id="CBJ13577.1"/>
    </source>
</evidence>
<proteinExistence type="predicted"/>
<dbReference type="InterPro" id="IPR052155">
    <property type="entry name" value="Biofilm_reg_signaling"/>
</dbReference>
<sequence length="752" mass="85979">MQLWDNYMRGETNSELRIIIIDDNSAIHRDFKKILTFEPPNSKLEKLNGMLFGDDCKKTQTKLPAFRIDIASQGKEGVKRIQEAQARGTPYALAFVDIRMPPGWDGIETIKHIWGLDKDIQIVICTAYSDYSWEETIEKLGMTDSLLILKKPFDSVAVRQLTYALTKKWELMQNIKANINVLEKTVKDRTIMLEKSLSLTRATLESSINGIVVVNNENKVVDWNQNFIDMWSLSHELIDGKDYDKIQIYIQDKLLDANKFHEQIQKIQLNPETTEITTLQLKDGRFFECYSQLQKMNKKIVGRVWSFQDISERISLTAKLEFQATHDALTELPNRILLFDRIHHAITHAQRINSLFAVIFIDLDRFKLINDSFSHAAGDSLLKEISSRLKKIMREEDTIARLSGDEFIFILLSESLKKPEDIMAICDKILAAITKAITISKREILITASMGISIYPQDGSNVDELIRNADLAMYNAKALGGNQYQFYSAKLNQQSLERLDKESALRKALLSNELYLEYQPQYDVKTEQLIAVEALIRWKHPKKGILLPMDFIPLAEETGLIVPIGEWVLRTACIQNKAWQDKGFPPFSVAVNVATKQFMQPDFVQMVKRVLNESGLLPEYLEIEVTENILIRNIAVTESIKELKNLGIRIVLDDFGTGNSCLSYLRALPIDQLKIDQSFIHDIEENNSDALVVKAIISLANSLSFDVVAEGVENLLQVDFLKNQHCDKLQGYYFSQPVSAEELESLIKNNKF</sequence>
<dbReference type="PANTHER" id="PTHR44757:SF2">
    <property type="entry name" value="BIOFILM ARCHITECTURE MAINTENANCE PROTEIN MBAA"/>
    <property type="match status" value="1"/>
</dbReference>
<dbReference type="Proteomes" id="UP000001060">
    <property type="component" value="Chromosome"/>
</dbReference>
<dbReference type="SUPFAM" id="SSF55785">
    <property type="entry name" value="PYP-like sensor domain (PAS domain)"/>
    <property type="match status" value="1"/>
</dbReference>
<dbReference type="CDD" id="cd01948">
    <property type="entry name" value="EAL"/>
    <property type="match status" value="1"/>
</dbReference>
<dbReference type="SUPFAM" id="SSF52172">
    <property type="entry name" value="CheY-like"/>
    <property type="match status" value="1"/>
</dbReference>
<dbReference type="InterPro" id="IPR000014">
    <property type="entry name" value="PAS"/>
</dbReference>
<dbReference type="PROSITE" id="PS50883">
    <property type="entry name" value="EAL"/>
    <property type="match status" value="1"/>
</dbReference>
<dbReference type="InterPro" id="IPR029787">
    <property type="entry name" value="Nucleotide_cyclase"/>
</dbReference>
<evidence type="ECO:0000259" key="2">
    <source>
        <dbReference type="PROSITE" id="PS50110"/>
    </source>
</evidence>
<name>D3HM88_LEGLN</name>
<dbReference type="AlphaFoldDB" id="D3HM88"/>
<dbReference type="KEGG" id="llo:LLO_3125"/>
<dbReference type="InterPro" id="IPR000160">
    <property type="entry name" value="GGDEF_dom"/>
</dbReference>
<dbReference type="Gene3D" id="3.30.70.270">
    <property type="match status" value="1"/>
</dbReference>
<dbReference type="GO" id="GO:0000160">
    <property type="term" value="P:phosphorelay signal transduction system"/>
    <property type="evidence" value="ECO:0007669"/>
    <property type="project" value="InterPro"/>
</dbReference>
<dbReference type="Gene3D" id="3.20.20.450">
    <property type="entry name" value="EAL domain"/>
    <property type="match status" value="1"/>
</dbReference>
<dbReference type="PROSITE" id="PS50887">
    <property type="entry name" value="GGDEF"/>
    <property type="match status" value="1"/>
</dbReference>
<dbReference type="Pfam" id="PF00563">
    <property type="entry name" value="EAL"/>
    <property type="match status" value="1"/>
</dbReference>
<dbReference type="NCBIfam" id="TIGR00254">
    <property type="entry name" value="GGDEF"/>
    <property type="match status" value="1"/>
</dbReference>
<accession>D3HM88</accession>
<dbReference type="SMART" id="SM00052">
    <property type="entry name" value="EAL"/>
    <property type="match status" value="1"/>
</dbReference>
<reference evidence="5 6" key="1">
    <citation type="journal article" date="2010" name="PLoS Genet.">
        <title>Analysis of the Legionella longbeachae genome and transcriptome uncovers unique strategies to cause Legionnaires' disease.</title>
        <authorList>
            <person name="Cazalet C."/>
            <person name="Gomez-Valero L."/>
            <person name="Rusniok C."/>
            <person name="Lomma M."/>
            <person name="Dervins-Ravault D."/>
            <person name="Newton H."/>
            <person name="Sansom F."/>
            <person name="Jarraud S."/>
            <person name="Zidane N."/>
            <person name="Ma L."/>
            <person name="Bouchier C."/>
            <person name="Etienne J."/>
            <person name="Hartland E."/>
            <person name="Buchrieser C."/>
        </authorList>
    </citation>
    <scope>NUCLEOTIDE SEQUENCE [LARGE SCALE GENOMIC DNA]</scope>
    <source>
        <strain evidence="5 6">NSW150</strain>
    </source>
</reference>
<dbReference type="Gene3D" id="3.30.450.20">
    <property type="entry name" value="PAS domain"/>
    <property type="match status" value="1"/>
</dbReference>
<dbReference type="Pfam" id="PF12860">
    <property type="entry name" value="PAS_7"/>
    <property type="match status" value="1"/>
</dbReference>
<keyword evidence="6" id="KW-1185">Reference proteome</keyword>
<gene>
    <name evidence="5" type="ordered locus">LLO_3125</name>
</gene>
<dbReference type="eggNOG" id="COG5001">
    <property type="taxonomic scope" value="Bacteria"/>
</dbReference>
<dbReference type="SUPFAM" id="SSF55073">
    <property type="entry name" value="Nucleotide cyclase"/>
    <property type="match status" value="1"/>
</dbReference>
<feature type="domain" description="GGDEF" evidence="4">
    <location>
        <begin position="354"/>
        <end position="489"/>
    </location>
</feature>
<dbReference type="PANTHER" id="PTHR44757">
    <property type="entry name" value="DIGUANYLATE CYCLASE DGCP"/>
    <property type="match status" value="1"/>
</dbReference>
<dbReference type="STRING" id="661367.LLO_3125"/>
<dbReference type="Pfam" id="PF00072">
    <property type="entry name" value="Response_reg"/>
    <property type="match status" value="1"/>
</dbReference>
<dbReference type="PROSITE" id="PS50110">
    <property type="entry name" value="RESPONSE_REGULATORY"/>
    <property type="match status" value="1"/>
</dbReference>
<dbReference type="HOGENOM" id="CLU_000445_70_50_6"/>
<dbReference type="InterPro" id="IPR001633">
    <property type="entry name" value="EAL_dom"/>
</dbReference>
<dbReference type="Pfam" id="PF00990">
    <property type="entry name" value="GGDEF"/>
    <property type="match status" value="1"/>
</dbReference>
<dbReference type="SUPFAM" id="SSF141868">
    <property type="entry name" value="EAL domain-like"/>
    <property type="match status" value="1"/>
</dbReference>